<feature type="signal peptide" evidence="2">
    <location>
        <begin position="1"/>
        <end position="30"/>
    </location>
</feature>
<dbReference type="AlphaFoldDB" id="A0AA86TEL7"/>
<evidence type="ECO:0000256" key="2">
    <source>
        <dbReference type="SAM" id="SignalP"/>
    </source>
</evidence>
<feature type="region of interest" description="Disordered" evidence="1">
    <location>
        <begin position="301"/>
        <end position="340"/>
    </location>
</feature>
<evidence type="ECO:0000256" key="1">
    <source>
        <dbReference type="SAM" id="MobiDB-lite"/>
    </source>
</evidence>
<gene>
    <name evidence="3" type="ORF">DNFV4_03770</name>
</gene>
<proteinExistence type="predicted"/>
<evidence type="ECO:0000313" key="4">
    <source>
        <dbReference type="Proteomes" id="UP001179121"/>
    </source>
</evidence>
<feature type="chain" id="PRO_5041718288" evidence="2">
    <location>
        <begin position="31"/>
        <end position="340"/>
    </location>
</feature>
<organism evidence="3 4">
    <name type="scientific">Nitrospira tepida</name>
    <dbReference type="NCBI Taxonomy" id="2973512"/>
    <lineage>
        <taxon>Bacteria</taxon>
        <taxon>Pseudomonadati</taxon>
        <taxon>Nitrospirota</taxon>
        <taxon>Nitrospiria</taxon>
        <taxon>Nitrospirales</taxon>
        <taxon>Nitrospiraceae</taxon>
        <taxon>Nitrospira</taxon>
    </lineage>
</organism>
<dbReference type="EMBL" id="OX365700">
    <property type="protein sequence ID" value="CAI4033334.1"/>
    <property type="molecule type" value="Genomic_DNA"/>
</dbReference>
<evidence type="ECO:0000313" key="3">
    <source>
        <dbReference type="EMBL" id="CAI4033334.1"/>
    </source>
</evidence>
<reference evidence="3" key="1">
    <citation type="submission" date="2022-10" db="EMBL/GenBank/DDBJ databases">
        <authorList>
            <person name="Koch H."/>
        </authorList>
    </citation>
    <scope>NUCLEOTIDE SEQUENCE</scope>
    <source>
        <strain evidence="3">DNF</strain>
    </source>
</reference>
<dbReference type="KEGG" id="nti:DNFV4_03770"/>
<keyword evidence="2" id="KW-0732">Signal</keyword>
<accession>A0AA86TEL7</accession>
<dbReference type="Proteomes" id="UP001179121">
    <property type="component" value="Chromosome"/>
</dbReference>
<sequence>MTLIARWSLAVSFMGLSGLMLLSSGPPAQADDICGGLDERKKWTEQVKADLSKAEKAGKQADLFLLYDSIQRDDCVADDLRMKAGQALPKLGRDLAAKAEVQGRLYSKDTIYTNSGESRKANERASAFAWLEASGQFREADQVMLKAVRAKPDDLDLFKAAWTIDQLSGRRTWHQAQTGAEERYKAPAAYRQELEKTASANIAKLLAAEEKEAAGLSADLATMTTSSTKSLAKLRTAAAWMEFLPGGNGPAKTRAEQRGDTVMKRGDATLAQGAALAYYEFAGSKKAAQVKAKQEEFARGMEQSAEKMKNQMKGAFAEKGDQEKEQFKKGQSDLEKELGF</sequence>
<keyword evidence="4" id="KW-1185">Reference proteome</keyword>
<protein>
    <submittedName>
        <fullName evidence="3">Uncharacterized protein</fullName>
    </submittedName>
</protein>
<name>A0AA86TEL7_9BACT</name>
<feature type="compositionally biased region" description="Basic and acidic residues" evidence="1">
    <location>
        <begin position="316"/>
        <end position="340"/>
    </location>
</feature>
<dbReference type="RefSeq" id="WP_289270453.1">
    <property type="nucleotide sequence ID" value="NZ_OX365700.1"/>
</dbReference>